<dbReference type="Proteomes" id="UP000055611">
    <property type="component" value="Chromosome"/>
</dbReference>
<protein>
    <submittedName>
        <fullName evidence="1">Uncharacterized protein</fullName>
    </submittedName>
</protein>
<organism evidence="1 2">
    <name type="scientific">Pseudodesulfovibrio indicus</name>
    <dbReference type="NCBI Taxonomy" id="1716143"/>
    <lineage>
        <taxon>Bacteria</taxon>
        <taxon>Pseudomonadati</taxon>
        <taxon>Thermodesulfobacteriota</taxon>
        <taxon>Desulfovibrionia</taxon>
        <taxon>Desulfovibrionales</taxon>
        <taxon>Desulfovibrionaceae</taxon>
    </lineage>
</organism>
<accession>A0ABN4LUP7</accession>
<dbReference type="EMBL" id="CP014206">
    <property type="protein sequence ID" value="AMK10232.1"/>
    <property type="molecule type" value="Genomic_DNA"/>
</dbReference>
<evidence type="ECO:0000313" key="2">
    <source>
        <dbReference type="Proteomes" id="UP000055611"/>
    </source>
</evidence>
<keyword evidence="2" id="KW-1185">Reference proteome</keyword>
<reference evidence="1 2" key="1">
    <citation type="journal article" date="2016" name="Front. Microbiol.">
        <title>Genome Sequence of the Piezophilic, Mesophilic Sulfate-Reducing Bacterium Desulfovibrio indicus J2T.</title>
        <authorList>
            <person name="Cao J."/>
            <person name="Maignien L."/>
            <person name="Shao Z."/>
            <person name="Alain K."/>
            <person name="Jebbar M."/>
        </authorList>
    </citation>
    <scope>NUCLEOTIDE SEQUENCE [LARGE SCALE GENOMIC DNA]</scope>
    <source>
        <strain evidence="1 2">J2</strain>
    </source>
</reference>
<name>A0ABN4LUP7_9BACT</name>
<evidence type="ECO:0000313" key="1">
    <source>
        <dbReference type="EMBL" id="AMK10232.1"/>
    </source>
</evidence>
<gene>
    <name evidence="1" type="ORF">AWY79_03405</name>
</gene>
<sequence length="316" mass="35276">MIARETEQLVKELGRFLPLNRLDGITFAADYPEALQKIDRGKPGLKQPTTIDRDVGIGFGQNVLVVRDEVVMGRIVTDSSIGNAIISKNEQQVLWAIGLMSKLLVNVALTEMIDVALQGLLLQPIPDHENNTFYTTVDGVAEEYISTYMCATLGNSNEKTDDHRQLLTEALIGMRETVLSARHAYRYDGDLDILLEITLSKIRHVLFFAAGLLGHTGGLGVEAVPPRSELEDALVKTGLKLWLPIYKEDLEKFRLRLGRWESFNEFAAFNVHIERLMWQLGMIPWKTDEGMRVEIPIGSDAEVLMADLTASGLKGK</sequence>
<proteinExistence type="predicted"/>